<evidence type="ECO:0000313" key="2">
    <source>
        <dbReference type="Proteomes" id="UP001321473"/>
    </source>
</evidence>
<protein>
    <submittedName>
        <fullName evidence="1">Uncharacterized protein</fullName>
    </submittedName>
</protein>
<sequence>MRVLKTLFATALNHLAALYHGGRRTAATGAAEDHRALRNDTNHSSLSAPLPEDWSLNIDSDLHLPVFAHAPHVSSNDTSEGLVTEMEDVKDVTLAPRSAAGNLETWANVQKPSWRGSLNNSGSLDRQLVKKGADNLTNKVL</sequence>
<dbReference type="Proteomes" id="UP001321473">
    <property type="component" value="Unassembled WGS sequence"/>
</dbReference>
<organism evidence="1 2">
    <name type="scientific">Amblyomma americanum</name>
    <name type="common">Lone star tick</name>
    <dbReference type="NCBI Taxonomy" id="6943"/>
    <lineage>
        <taxon>Eukaryota</taxon>
        <taxon>Metazoa</taxon>
        <taxon>Ecdysozoa</taxon>
        <taxon>Arthropoda</taxon>
        <taxon>Chelicerata</taxon>
        <taxon>Arachnida</taxon>
        <taxon>Acari</taxon>
        <taxon>Parasitiformes</taxon>
        <taxon>Ixodida</taxon>
        <taxon>Ixodoidea</taxon>
        <taxon>Ixodidae</taxon>
        <taxon>Amblyomminae</taxon>
        <taxon>Amblyomma</taxon>
    </lineage>
</organism>
<dbReference type="AlphaFoldDB" id="A0AAQ4DX54"/>
<keyword evidence="2" id="KW-1185">Reference proteome</keyword>
<accession>A0AAQ4DX54</accession>
<evidence type="ECO:0000313" key="1">
    <source>
        <dbReference type="EMBL" id="KAK8767044.1"/>
    </source>
</evidence>
<comment type="caution">
    <text evidence="1">The sequence shown here is derived from an EMBL/GenBank/DDBJ whole genome shotgun (WGS) entry which is preliminary data.</text>
</comment>
<name>A0AAQ4DX54_AMBAM</name>
<reference evidence="1 2" key="1">
    <citation type="journal article" date="2023" name="Arcadia Sci">
        <title>De novo assembly of a long-read Amblyomma americanum tick genome.</title>
        <authorList>
            <person name="Chou S."/>
            <person name="Poskanzer K.E."/>
            <person name="Rollins M."/>
            <person name="Thuy-Boun P.S."/>
        </authorList>
    </citation>
    <scope>NUCLEOTIDE SEQUENCE [LARGE SCALE GENOMIC DNA]</scope>
    <source>
        <strain evidence="1">F_SG_1</strain>
        <tissue evidence="1">Salivary glands</tissue>
    </source>
</reference>
<dbReference type="EMBL" id="JARKHS020025783">
    <property type="protein sequence ID" value="KAK8767044.1"/>
    <property type="molecule type" value="Genomic_DNA"/>
</dbReference>
<proteinExistence type="predicted"/>
<gene>
    <name evidence="1" type="ORF">V5799_006177</name>
</gene>